<protein>
    <recommendedName>
        <fullName evidence="8">Cytosine-specific methyltransferase</fullName>
        <ecNumber evidence="8">2.1.1.37</ecNumber>
    </recommendedName>
</protein>
<comment type="catalytic activity">
    <reaction evidence="5 8">
        <text>a 2'-deoxycytidine in DNA + S-adenosyl-L-methionine = a 5-methyl-2'-deoxycytidine in DNA + S-adenosyl-L-homocysteine + H(+)</text>
        <dbReference type="Rhea" id="RHEA:13681"/>
        <dbReference type="Rhea" id="RHEA-COMP:11369"/>
        <dbReference type="Rhea" id="RHEA-COMP:11370"/>
        <dbReference type="ChEBI" id="CHEBI:15378"/>
        <dbReference type="ChEBI" id="CHEBI:57856"/>
        <dbReference type="ChEBI" id="CHEBI:59789"/>
        <dbReference type="ChEBI" id="CHEBI:85452"/>
        <dbReference type="ChEBI" id="CHEBI:85454"/>
        <dbReference type="EC" id="2.1.1.37"/>
    </reaction>
</comment>
<dbReference type="CDD" id="cd00315">
    <property type="entry name" value="Cyt_C5_DNA_methylase"/>
    <property type="match status" value="1"/>
</dbReference>
<evidence type="ECO:0000256" key="7">
    <source>
        <dbReference type="RuleBase" id="RU000416"/>
    </source>
</evidence>
<dbReference type="PROSITE" id="PS00095">
    <property type="entry name" value="C5_MTASE_2"/>
    <property type="match status" value="1"/>
</dbReference>
<dbReference type="Proteomes" id="UP001314181">
    <property type="component" value="Unassembled WGS sequence"/>
</dbReference>
<proteinExistence type="inferred from homology"/>
<dbReference type="GO" id="GO:0003886">
    <property type="term" value="F:DNA (cytosine-5-)-methyltransferase activity"/>
    <property type="evidence" value="ECO:0007669"/>
    <property type="project" value="UniProtKB-EC"/>
</dbReference>
<evidence type="ECO:0000256" key="3">
    <source>
        <dbReference type="ARBA" id="ARBA00022691"/>
    </source>
</evidence>
<feature type="active site" evidence="6">
    <location>
        <position position="73"/>
    </location>
</feature>
<sequence>MQKPEVISLFSGCGGLDLGFHLSGFKIVYANDIAKAVQKTYEYNLGQIEICDIKYVKKEALPNCDIVLAGIPCQPFSNAGKRESTSGKHGNLFQEVIQTVEIKQPKILLLENVRGFLSARDENKLLMPLRMKLELKKIGYKFFYKLLNSSDYNVPQNRYRVFIIGIRNDIHKDFTFPYPNPNKLKLTIDHILSMPKPQDEEDEVWQLPPQSANLIKHIPEGGSWRDVSYELLPARMQKIRDDPKNKNNSSAFYRRFARKEIMGTITSRATPERSGITHSTLHRRYSVREIARFQSFPDSFKFIGTSVVQKYKMIGNAVPVKLAECIAKKIMVDFFS</sequence>
<keyword evidence="1 6" id="KW-0489">Methyltransferase</keyword>
<dbReference type="Pfam" id="PF00145">
    <property type="entry name" value="DNA_methylase"/>
    <property type="match status" value="1"/>
</dbReference>
<reference evidence="9 10" key="1">
    <citation type="submission" date="2024-01" db="EMBL/GenBank/DDBJ databases">
        <authorList>
            <person name="Kunselman E."/>
        </authorList>
    </citation>
    <scope>NUCLEOTIDE SEQUENCE [LARGE SCALE GENOMIC DNA]</scope>
    <source>
        <strain evidence="9">2 abalone samples</strain>
    </source>
</reference>
<evidence type="ECO:0000256" key="1">
    <source>
        <dbReference type="ARBA" id="ARBA00022603"/>
    </source>
</evidence>
<dbReference type="EMBL" id="CAWVOK010000024">
    <property type="protein sequence ID" value="CAK8163192.1"/>
    <property type="molecule type" value="Genomic_DNA"/>
</dbReference>
<dbReference type="SUPFAM" id="SSF53335">
    <property type="entry name" value="S-adenosyl-L-methionine-dependent methyltransferases"/>
    <property type="match status" value="1"/>
</dbReference>
<evidence type="ECO:0000256" key="8">
    <source>
        <dbReference type="RuleBase" id="RU000417"/>
    </source>
</evidence>
<evidence type="ECO:0000313" key="10">
    <source>
        <dbReference type="Proteomes" id="UP001314181"/>
    </source>
</evidence>
<evidence type="ECO:0000256" key="2">
    <source>
        <dbReference type="ARBA" id="ARBA00022679"/>
    </source>
</evidence>
<dbReference type="Gene3D" id="3.40.50.150">
    <property type="entry name" value="Vaccinia Virus protein VP39"/>
    <property type="match status" value="1"/>
</dbReference>
<dbReference type="InterPro" id="IPR031303">
    <property type="entry name" value="C5_meth_CS"/>
</dbReference>
<dbReference type="GO" id="GO:0032259">
    <property type="term" value="P:methylation"/>
    <property type="evidence" value="ECO:0007669"/>
    <property type="project" value="UniProtKB-KW"/>
</dbReference>
<dbReference type="EC" id="2.1.1.37" evidence="8"/>
<comment type="similarity">
    <text evidence="6 7">Belongs to the class I-like SAM-binding methyltransferase superfamily. C5-methyltransferase family.</text>
</comment>
<keyword evidence="3 6" id="KW-0949">S-adenosyl-L-methionine</keyword>
<dbReference type="NCBIfam" id="TIGR00675">
    <property type="entry name" value="dcm"/>
    <property type="match status" value="1"/>
</dbReference>
<accession>A0ABM9N8C5</accession>
<keyword evidence="2 6" id="KW-0808">Transferase</keyword>
<dbReference type="PANTHER" id="PTHR10629">
    <property type="entry name" value="CYTOSINE-SPECIFIC METHYLTRANSFERASE"/>
    <property type="match status" value="1"/>
</dbReference>
<dbReference type="InterPro" id="IPR050390">
    <property type="entry name" value="C5-Methyltransferase"/>
</dbReference>
<evidence type="ECO:0000256" key="4">
    <source>
        <dbReference type="ARBA" id="ARBA00022747"/>
    </source>
</evidence>
<gene>
    <name evidence="9" type="ORF">CAXC1_310034</name>
</gene>
<keyword evidence="10" id="KW-1185">Reference proteome</keyword>
<dbReference type="RefSeq" id="WP_338364184.1">
    <property type="nucleotide sequence ID" value="NZ_CAWVOK010000024.1"/>
</dbReference>
<comment type="caution">
    <text evidence="9">The sequence shown here is derived from an EMBL/GenBank/DDBJ whole genome shotgun (WGS) entry which is preliminary data.</text>
</comment>
<dbReference type="PRINTS" id="PR00105">
    <property type="entry name" value="C5METTRFRASE"/>
</dbReference>
<dbReference type="PANTHER" id="PTHR10629:SF52">
    <property type="entry name" value="DNA (CYTOSINE-5)-METHYLTRANSFERASE 1"/>
    <property type="match status" value="1"/>
</dbReference>
<evidence type="ECO:0000256" key="6">
    <source>
        <dbReference type="PROSITE-ProRule" id="PRU01016"/>
    </source>
</evidence>
<name>A0ABM9N8C5_9RICK</name>
<evidence type="ECO:0000313" key="9">
    <source>
        <dbReference type="EMBL" id="CAK8163192.1"/>
    </source>
</evidence>
<keyword evidence="4" id="KW-0680">Restriction system</keyword>
<organism evidence="9 10">
    <name type="scientific">Candidatus Xenohaliotis californiensis</name>
    <dbReference type="NCBI Taxonomy" id="84677"/>
    <lineage>
        <taxon>Bacteria</taxon>
        <taxon>Pseudomonadati</taxon>
        <taxon>Pseudomonadota</taxon>
        <taxon>Alphaproteobacteria</taxon>
        <taxon>Rickettsiales</taxon>
        <taxon>Anaplasmataceae</taxon>
        <taxon>Candidatus Xenohaliotis</taxon>
    </lineage>
</organism>
<dbReference type="PROSITE" id="PS00094">
    <property type="entry name" value="C5_MTASE_1"/>
    <property type="match status" value="1"/>
</dbReference>
<dbReference type="InterPro" id="IPR029063">
    <property type="entry name" value="SAM-dependent_MTases_sf"/>
</dbReference>
<dbReference type="PROSITE" id="PS51679">
    <property type="entry name" value="SAM_MT_C5"/>
    <property type="match status" value="1"/>
</dbReference>
<dbReference type="Gene3D" id="3.90.120.10">
    <property type="entry name" value="DNA Methylase, subunit A, domain 2"/>
    <property type="match status" value="1"/>
</dbReference>
<dbReference type="InterPro" id="IPR018117">
    <property type="entry name" value="C5_DNA_meth_AS"/>
</dbReference>
<evidence type="ECO:0000256" key="5">
    <source>
        <dbReference type="ARBA" id="ARBA00047422"/>
    </source>
</evidence>
<dbReference type="InterPro" id="IPR001525">
    <property type="entry name" value="C5_MeTfrase"/>
</dbReference>